<organism evidence="1 2">
    <name type="scientific">Oesophagostomum dentatum</name>
    <name type="common">Nodular worm</name>
    <dbReference type="NCBI Taxonomy" id="61180"/>
    <lineage>
        <taxon>Eukaryota</taxon>
        <taxon>Metazoa</taxon>
        <taxon>Ecdysozoa</taxon>
        <taxon>Nematoda</taxon>
        <taxon>Chromadorea</taxon>
        <taxon>Rhabditida</taxon>
        <taxon>Rhabditina</taxon>
        <taxon>Rhabditomorpha</taxon>
        <taxon>Strongyloidea</taxon>
        <taxon>Strongylidae</taxon>
        <taxon>Oesophagostomum</taxon>
    </lineage>
</organism>
<dbReference type="OrthoDB" id="9974378at2759"/>
<sequence>MLDYRIIEQITNWNAPMSLTVVIRNIQRYGCTMNFLRQIQRDFPPVAKYLRAHLVFAQGWSENCTIPPTGPEPAPTMCEKTNASIEQIALYPANLARNVARMVGLQGNPG</sequence>
<gene>
    <name evidence="1" type="ORF">OESDEN_04942</name>
</gene>
<dbReference type="Pfam" id="PF13896">
    <property type="entry name" value="Glyco_transf_49"/>
    <property type="match status" value="1"/>
</dbReference>
<proteinExistence type="predicted"/>
<reference evidence="1 2" key="1">
    <citation type="submission" date="2014-03" db="EMBL/GenBank/DDBJ databases">
        <title>Draft genome of the hookworm Oesophagostomum dentatum.</title>
        <authorList>
            <person name="Mitreva M."/>
        </authorList>
    </citation>
    <scope>NUCLEOTIDE SEQUENCE [LARGE SCALE GENOMIC DNA]</scope>
    <source>
        <strain evidence="1 2">OD-Hann</strain>
    </source>
</reference>
<dbReference type="Proteomes" id="UP000053660">
    <property type="component" value="Unassembled WGS sequence"/>
</dbReference>
<accession>A0A0B1TH42</accession>
<protein>
    <submittedName>
        <fullName evidence="1">Uncharacterized protein</fullName>
    </submittedName>
</protein>
<keyword evidence="2" id="KW-1185">Reference proteome</keyword>
<dbReference type="AlphaFoldDB" id="A0A0B1TH42"/>
<evidence type="ECO:0000313" key="2">
    <source>
        <dbReference type="Proteomes" id="UP000053660"/>
    </source>
</evidence>
<evidence type="ECO:0000313" key="1">
    <source>
        <dbReference type="EMBL" id="KHJ95117.1"/>
    </source>
</evidence>
<dbReference type="EMBL" id="KN550074">
    <property type="protein sequence ID" value="KHJ95117.1"/>
    <property type="molecule type" value="Genomic_DNA"/>
</dbReference>
<name>A0A0B1TH42_OESDE</name>